<feature type="compositionally biased region" description="Basic and acidic residues" evidence="1">
    <location>
        <begin position="1"/>
        <end position="18"/>
    </location>
</feature>
<feature type="transmembrane region" description="Helical" evidence="2">
    <location>
        <begin position="45"/>
        <end position="66"/>
    </location>
</feature>
<reference evidence="3 4" key="1">
    <citation type="submission" date="2024-10" db="EMBL/GenBank/DDBJ databases">
        <title>The Natural Products Discovery Center: Release of the First 8490 Sequenced Strains for Exploring Actinobacteria Biosynthetic Diversity.</title>
        <authorList>
            <person name="Kalkreuter E."/>
            <person name="Kautsar S.A."/>
            <person name="Yang D."/>
            <person name="Bader C.D."/>
            <person name="Teijaro C.N."/>
            <person name="Fluegel L."/>
            <person name="Davis C.M."/>
            <person name="Simpson J.R."/>
            <person name="Lauterbach L."/>
            <person name="Steele A.D."/>
            <person name="Gui C."/>
            <person name="Meng S."/>
            <person name="Li G."/>
            <person name="Viehrig K."/>
            <person name="Ye F."/>
            <person name="Su P."/>
            <person name="Kiefer A.F."/>
            <person name="Nichols A."/>
            <person name="Cepeda A.J."/>
            <person name="Yan W."/>
            <person name="Fan B."/>
            <person name="Jiang Y."/>
            <person name="Adhikari A."/>
            <person name="Zheng C.-J."/>
            <person name="Schuster L."/>
            <person name="Cowan T.M."/>
            <person name="Smanski M.J."/>
            <person name="Chevrette M.G."/>
            <person name="De Carvalho L.P.S."/>
            <person name="Shen B."/>
        </authorList>
    </citation>
    <scope>NUCLEOTIDE SEQUENCE [LARGE SCALE GENOMIC DNA]</scope>
    <source>
        <strain evidence="3 4">NPDC000087</strain>
    </source>
</reference>
<dbReference type="EMBL" id="JBIAZU010000008">
    <property type="protein sequence ID" value="MFF5296656.1"/>
    <property type="molecule type" value="Genomic_DNA"/>
</dbReference>
<sequence length="279" mass="30081">MTEHADQLREAFETHENQTPDSAAVYARVQELSTKYKRRRRGLQVAGGTALAAVAVAGVVSLPNLLPGNARNTSTVNFPAGAVPAATPSTIPSMSEAQLNQYWAAYFAAGYDYDDAVKLSALWHVKAPIGNVKAEAGRRLLAGETLPFPATPNSPDPTVDPNDPKIKAMQAQLDAFFGAGYTWDEAEKLAKIWHLSDPTDAKYLAGKKLLAHQPVPVKPKPANVAAAKQEKQVEAFFKKGYNVDDAVQLSKIWHLKSAYAAKVEGGKRILAGQTLPIQP</sequence>
<feature type="region of interest" description="Disordered" evidence="1">
    <location>
        <begin position="1"/>
        <end position="20"/>
    </location>
</feature>
<evidence type="ECO:0000256" key="2">
    <source>
        <dbReference type="SAM" id="Phobius"/>
    </source>
</evidence>
<keyword evidence="2" id="KW-0472">Membrane</keyword>
<evidence type="ECO:0000313" key="3">
    <source>
        <dbReference type="EMBL" id="MFF5296656.1"/>
    </source>
</evidence>
<keyword evidence="2" id="KW-1133">Transmembrane helix</keyword>
<comment type="caution">
    <text evidence="3">The sequence shown here is derived from an EMBL/GenBank/DDBJ whole genome shotgun (WGS) entry which is preliminary data.</text>
</comment>
<proteinExistence type="predicted"/>
<accession>A0ABW6WWR0</accession>
<keyword evidence="2" id="KW-0812">Transmembrane</keyword>
<evidence type="ECO:0000313" key="4">
    <source>
        <dbReference type="Proteomes" id="UP001602245"/>
    </source>
</evidence>
<protein>
    <submittedName>
        <fullName evidence="3">Uncharacterized protein</fullName>
    </submittedName>
</protein>
<name>A0ABW6WWR0_9ACTN</name>
<keyword evidence="4" id="KW-1185">Reference proteome</keyword>
<evidence type="ECO:0000256" key="1">
    <source>
        <dbReference type="SAM" id="MobiDB-lite"/>
    </source>
</evidence>
<dbReference type="Proteomes" id="UP001602245">
    <property type="component" value="Unassembled WGS sequence"/>
</dbReference>
<gene>
    <name evidence="3" type="ORF">ACFY35_45075</name>
</gene>
<organism evidence="3 4">
    <name type="scientific">Paractinoplanes globisporus</name>
    <dbReference type="NCBI Taxonomy" id="113565"/>
    <lineage>
        <taxon>Bacteria</taxon>
        <taxon>Bacillati</taxon>
        <taxon>Actinomycetota</taxon>
        <taxon>Actinomycetes</taxon>
        <taxon>Micromonosporales</taxon>
        <taxon>Micromonosporaceae</taxon>
        <taxon>Paractinoplanes</taxon>
    </lineage>
</organism>
<dbReference type="RefSeq" id="WP_020514481.1">
    <property type="nucleotide sequence ID" value="NZ_JBIAZU010000008.1"/>
</dbReference>